<accession>A0A9D1RE99</accession>
<organism evidence="1 2">
    <name type="scientific">Candidatus Eubacterium faecipullorum</name>
    <dbReference type="NCBI Taxonomy" id="2838571"/>
    <lineage>
        <taxon>Bacteria</taxon>
        <taxon>Bacillati</taxon>
        <taxon>Bacillota</taxon>
        <taxon>Clostridia</taxon>
        <taxon>Eubacteriales</taxon>
        <taxon>Eubacteriaceae</taxon>
        <taxon>Eubacterium</taxon>
    </lineage>
</organism>
<reference evidence="1" key="1">
    <citation type="journal article" date="2021" name="PeerJ">
        <title>Extensive microbial diversity within the chicken gut microbiome revealed by metagenomics and culture.</title>
        <authorList>
            <person name="Gilroy R."/>
            <person name="Ravi A."/>
            <person name="Getino M."/>
            <person name="Pursley I."/>
            <person name="Horton D.L."/>
            <person name="Alikhan N.F."/>
            <person name="Baker D."/>
            <person name="Gharbi K."/>
            <person name="Hall N."/>
            <person name="Watson M."/>
            <person name="Adriaenssens E.M."/>
            <person name="Foster-Nyarko E."/>
            <person name="Jarju S."/>
            <person name="Secka A."/>
            <person name="Antonio M."/>
            <person name="Oren A."/>
            <person name="Chaudhuri R.R."/>
            <person name="La Ragione R."/>
            <person name="Hildebrand F."/>
            <person name="Pallen M.J."/>
        </authorList>
    </citation>
    <scope>NUCLEOTIDE SEQUENCE</scope>
    <source>
        <strain evidence="1">421</strain>
    </source>
</reference>
<comment type="caution">
    <text evidence="1">The sequence shown here is derived from an EMBL/GenBank/DDBJ whole genome shotgun (WGS) entry which is preliminary data.</text>
</comment>
<dbReference type="InterPro" id="IPR034660">
    <property type="entry name" value="DinB/YfiT-like"/>
</dbReference>
<dbReference type="SUPFAM" id="SSF109854">
    <property type="entry name" value="DinB/YfiT-like putative metalloenzymes"/>
    <property type="match status" value="1"/>
</dbReference>
<dbReference type="Gene3D" id="1.20.120.450">
    <property type="entry name" value="dinb family like domain"/>
    <property type="match status" value="1"/>
</dbReference>
<evidence type="ECO:0008006" key="3">
    <source>
        <dbReference type="Google" id="ProtNLM"/>
    </source>
</evidence>
<reference evidence="1" key="2">
    <citation type="submission" date="2021-04" db="EMBL/GenBank/DDBJ databases">
        <authorList>
            <person name="Gilroy R."/>
        </authorList>
    </citation>
    <scope>NUCLEOTIDE SEQUENCE</scope>
    <source>
        <strain evidence="1">421</strain>
    </source>
</reference>
<protein>
    <recommendedName>
        <fullName evidence="3">DinB family protein</fullName>
    </recommendedName>
</protein>
<name>A0A9D1RE99_9FIRM</name>
<sequence length="169" mass="19934">MERRLVETIKASTEIMFHNFYVTLVTCDMDYVLCDLPIWKHCYHTLHSCDQWYINPLDYEEPPFHEDGLNSLDYLGAKVLSRQELLDYFEKVRSKIMRYLDSLNDSDLYENPAGYKHNRLECIIGQMRHFYAHLGNINATTIIETGKWPRVVGMSGLEKGLDKNDLYEE</sequence>
<dbReference type="AlphaFoldDB" id="A0A9D1RE99"/>
<dbReference type="EMBL" id="DXGE01000023">
    <property type="protein sequence ID" value="HIW85865.1"/>
    <property type="molecule type" value="Genomic_DNA"/>
</dbReference>
<dbReference type="Proteomes" id="UP000824205">
    <property type="component" value="Unassembled WGS sequence"/>
</dbReference>
<gene>
    <name evidence="1" type="ORF">IAA48_05155</name>
</gene>
<evidence type="ECO:0000313" key="2">
    <source>
        <dbReference type="Proteomes" id="UP000824205"/>
    </source>
</evidence>
<proteinExistence type="predicted"/>
<evidence type="ECO:0000313" key="1">
    <source>
        <dbReference type="EMBL" id="HIW85865.1"/>
    </source>
</evidence>